<keyword evidence="2" id="KW-1185">Reference proteome</keyword>
<dbReference type="Pfam" id="PF14072">
    <property type="entry name" value="DndB"/>
    <property type="match status" value="1"/>
</dbReference>
<dbReference type="NCBIfam" id="TIGR03187">
    <property type="entry name" value="DGQHR"/>
    <property type="match status" value="1"/>
</dbReference>
<dbReference type="InterPro" id="IPR017642">
    <property type="entry name" value="DNA_S_mod_DndB"/>
</dbReference>
<dbReference type="CDD" id="cd16414">
    <property type="entry name" value="dndB_like"/>
    <property type="match status" value="1"/>
</dbReference>
<dbReference type="Proteomes" id="UP001344632">
    <property type="component" value="Unassembled WGS sequence"/>
</dbReference>
<reference evidence="1 2" key="1">
    <citation type="submission" date="2023-03" db="EMBL/GenBank/DDBJ databases">
        <title>Bacillus Genome Sequencing.</title>
        <authorList>
            <person name="Dunlap C."/>
        </authorList>
    </citation>
    <scope>NUCLEOTIDE SEQUENCE [LARGE SCALE GENOMIC DNA]</scope>
    <source>
        <strain evidence="1 2">BD-525</strain>
    </source>
</reference>
<dbReference type="InterPro" id="IPR017601">
    <property type="entry name" value="DGQHR-contain_dom"/>
</dbReference>
<sequence>MRVPAINAKIGDWNYYVATLTFKDLAKNVKRIGEELHKSKTLSDMIQRSITKNYLSIKQYLLQNDERFFNSVVLAVYDGDPNWIEVDFDYKETRYTSIGLLEFTGDEKIFPVDGQHRIEGIKSALKENKALGSEEIPVILISHRKTKEGMERTRRLFSTLNRYAKPVTPSEIIALDEDDVVAIITRSLVENHVLFEGNRISLDKTKAISDKNKTAFTSIETLYNCNLYLLKAFMRERNLKYNKEETLRKRPSGEFIKEYNDYCELFWNEVTKNIDDVRQFSKESSNAAALPYRNNDDGGKLLFRPLGLQPFVNSVVEIKKKSNQTYAVILQRMNKINFNLNELPWKQVLWNDYEKVMLSKADKLVTHLLMYMYDSELLTEKNVKELIKGYAAKINLVATETEELLEEIKDISRK</sequence>
<name>A0ABU6GGM6_9BACL</name>
<gene>
    <name evidence="1" type="ORF">P4H66_00615</name>
</gene>
<organism evidence="1 2">
    <name type="scientific">Paenibacillus dokdonensis</name>
    <dbReference type="NCBI Taxonomy" id="2567944"/>
    <lineage>
        <taxon>Bacteria</taxon>
        <taxon>Bacillati</taxon>
        <taxon>Bacillota</taxon>
        <taxon>Bacilli</taxon>
        <taxon>Bacillales</taxon>
        <taxon>Paenibacillaceae</taxon>
        <taxon>Paenibacillus</taxon>
    </lineage>
</organism>
<dbReference type="RefSeq" id="WP_326084865.1">
    <property type="nucleotide sequence ID" value="NZ_JARLKZ010000001.1"/>
</dbReference>
<accession>A0ABU6GGM6</accession>
<evidence type="ECO:0000313" key="1">
    <source>
        <dbReference type="EMBL" id="MEC0238373.1"/>
    </source>
</evidence>
<comment type="caution">
    <text evidence="1">The sequence shown here is derived from an EMBL/GenBank/DDBJ whole genome shotgun (WGS) entry which is preliminary data.</text>
</comment>
<dbReference type="EMBL" id="JARLKZ010000001">
    <property type="protein sequence ID" value="MEC0238373.1"/>
    <property type="molecule type" value="Genomic_DNA"/>
</dbReference>
<proteinExistence type="predicted"/>
<evidence type="ECO:0000313" key="2">
    <source>
        <dbReference type="Proteomes" id="UP001344632"/>
    </source>
</evidence>
<protein>
    <submittedName>
        <fullName evidence="1">DNA sulfur modification protein DndB</fullName>
    </submittedName>
</protein>